<dbReference type="EMBL" id="FMVM01000011">
    <property type="protein sequence ID" value="SCY87178.1"/>
    <property type="molecule type" value="Genomic_DNA"/>
</dbReference>
<keyword evidence="3" id="KW-1185">Reference proteome</keyword>
<evidence type="ECO:0000313" key="2">
    <source>
        <dbReference type="EMBL" id="SCY87178.1"/>
    </source>
</evidence>
<reference evidence="3" key="1">
    <citation type="submission" date="2016-10" db="EMBL/GenBank/DDBJ databases">
        <authorList>
            <person name="Varghese N."/>
            <person name="Submissions S."/>
        </authorList>
    </citation>
    <scope>NUCLEOTIDE SEQUENCE [LARGE SCALE GENOMIC DNA]</scope>
    <source>
        <strain evidence="3">BL9</strain>
    </source>
</reference>
<organism evidence="2 3">
    <name type="scientific">Paenibacillus polysaccharolyticus</name>
    <dbReference type="NCBI Taxonomy" id="582692"/>
    <lineage>
        <taxon>Bacteria</taxon>
        <taxon>Bacillati</taxon>
        <taxon>Bacillota</taxon>
        <taxon>Bacilli</taxon>
        <taxon>Bacillales</taxon>
        <taxon>Paenibacillaceae</taxon>
        <taxon>Paenibacillus</taxon>
    </lineage>
</organism>
<dbReference type="InterPro" id="IPR035901">
    <property type="entry name" value="GIY-YIG_endonuc_sf"/>
</dbReference>
<evidence type="ECO:0000313" key="3">
    <source>
        <dbReference type="Proteomes" id="UP000198538"/>
    </source>
</evidence>
<dbReference type="InterPro" id="IPR000305">
    <property type="entry name" value="GIY-YIG_endonuc"/>
</dbReference>
<dbReference type="STRING" id="582692.SAMN05720606_11114"/>
<gene>
    <name evidence="2" type="ORF">SAMN05720606_11114</name>
</gene>
<dbReference type="Gene3D" id="3.40.1440.10">
    <property type="entry name" value="GIY-YIG endonuclease"/>
    <property type="match status" value="1"/>
</dbReference>
<dbReference type="RefSeq" id="WP_090921808.1">
    <property type="nucleotide sequence ID" value="NZ_FMVM01000011.1"/>
</dbReference>
<name>A0A1G5JHH6_9BACL</name>
<protein>
    <recommendedName>
        <fullName evidence="1">GIY-YIG domain-containing protein</fullName>
    </recommendedName>
</protein>
<dbReference type="PROSITE" id="PS50164">
    <property type="entry name" value="GIY_YIG"/>
    <property type="match status" value="1"/>
</dbReference>
<proteinExistence type="predicted"/>
<dbReference type="Proteomes" id="UP000198538">
    <property type="component" value="Unassembled WGS sequence"/>
</dbReference>
<dbReference type="AlphaFoldDB" id="A0A1G5JHH6"/>
<accession>A0A1G5JHH6</accession>
<sequence>MKLVVENHDLVFREISLEFVPSIYLDIFSQKNNKTLRETIEHRRYIKFRKIIESRYTNYLDIGLGAFLATLKDNGDVFYKEMLNKNGDKVYSQFFIADKIAQRSKGIYLYCIEDEVKYLGRCRDSFGKRINQGYGKIHPKNCYIDGQSTNCHLNNLISENQEKIKFYILELENEFQIIELEKSLIKKYQPEWNKSLKIG</sequence>
<evidence type="ECO:0000259" key="1">
    <source>
        <dbReference type="PROSITE" id="PS50164"/>
    </source>
</evidence>
<feature type="domain" description="GIY-YIG" evidence="1">
    <location>
        <begin position="103"/>
        <end position="194"/>
    </location>
</feature>